<gene>
    <name evidence="1" type="ORF">E7215_07705</name>
</gene>
<protein>
    <submittedName>
        <fullName evidence="1">Uncharacterized protein</fullName>
    </submittedName>
</protein>
<accession>A0A927ZIT3</accession>
<evidence type="ECO:0000313" key="1">
    <source>
        <dbReference type="EMBL" id="MBE6060042.1"/>
    </source>
</evidence>
<organism evidence="1 2">
    <name type="scientific">Clostridium sulfidigenes</name>
    <dbReference type="NCBI Taxonomy" id="318464"/>
    <lineage>
        <taxon>Bacteria</taxon>
        <taxon>Bacillati</taxon>
        <taxon>Bacillota</taxon>
        <taxon>Clostridia</taxon>
        <taxon>Eubacteriales</taxon>
        <taxon>Clostridiaceae</taxon>
        <taxon>Clostridium</taxon>
    </lineage>
</organism>
<sequence length="80" mass="9450">MNFPSTSDFRANMGEKVRAGEYLQEEHGEKILHSYFEEDEADEFFDGFKVIYKEKRIRDGYASKDVKITLGFIDYIIEKI</sequence>
<name>A0A927ZIT3_9CLOT</name>
<dbReference type="Gene3D" id="3.40.50.150">
    <property type="entry name" value="Vaccinia Virus protein VP39"/>
    <property type="match status" value="1"/>
</dbReference>
<dbReference type="Proteomes" id="UP000768462">
    <property type="component" value="Unassembled WGS sequence"/>
</dbReference>
<proteinExistence type="predicted"/>
<comment type="caution">
    <text evidence="1">The sequence shown here is derived from an EMBL/GenBank/DDBJ whole genome shotgun (WGS) entry which is preliminary data.</text>
</comment>
<reference evidence="1" key="1">
    <citation type="submission" date="2019-04" db="EMBL/GenBank/DDBJ databases">
        <title>Evolution of Biomass-Degrading Anaerobic Consortia Revealed by Metagenomics.</title>
        <authorList>
            <person name="Peng X."/>
        </authorList>
    </citation>
    <scope>NUCLEOTIDE SEQUENCE</scope>
    <source>
        <strain evidence="1">SIG254</strain>
    </source>
</reference>
<dbReference type="InterPro" id="IPR029063">
    <property type="entry name" value="SAM-dependent_MTases_sf"/>
</dbReference>
<dbReference type="AlphaFoldDB" id="A0A927ZIT3"/>
<evidence type="ECO:0000313" key="2">
    <source>
        <dbReference type="Proteomes" id="UP000768462"/>
    </source>
</evidence>
<dbReference type="EMBL" id="SVCM01000084">
    <property type="protein sequence ID" value="MBE6060042.1"/>
    <property type="molecule type" value="Genomic_DNA"/>
</dbReference>